<evidence type="ECO:0000313" key="5">
    <source>
        <dbReference type="Proteomes" id="UP000092871"/>
    </source>
</evidence>
<dbReference type="RefSeq" id="WP_067038418.1">
    <property type="nucleotide sequence ID" value="NZ_CP187511.1"/>
</dbReference>
<feature type="coiled-coil region" evidence="1">
    <location>
        <begin position="9"/>
        <end position="36"/>
    </location>
</feature>
<name>A0A1C3JVP9_9GAMM</name>
<sequence>MSDFQRMTKEELHTILNETEQQIHDIRSELELRDNDQQHEEVESIELGEEWSPVKWHQVRTFFQMVLEELRK</sequence>
<dbReference type="Proteomes" id="UP000092871">
    <property type="component" value="Unassembled WGS sequence"/>
</dbReference>
<keyword evidence="4" id="KW-1185">Reference proteome</keyword>
<accession>A0A1C3JVP9</accession>
<reference evidence="3 4" key="1">
    <citation type="submission" date="2016-06" db="EMBL/GenBank/DDBJ databases">
        <authorList>
            <person name="Rodrigo-Torres L."/>
            <person name="Arahal D.R."/>
        </authorList>
    </citation>
    <scope>NUCLEOTIDE SEQUENCE [LARGE SCALE GENOMIC DNA]</scope>
    <source>
        <strain evidence="3 4">CECT 5116</strain>
    </source>
</reference>
<dbReference type="Proteomes" id="UP000092840">
    <property type="component" value="Unassembled WGS sequence"/>
</dbReference>
<dbReference type="OrthoDB" id="6107100at2"/>
<dbReference type="EMBL" id="FLRA01000031">
    <property type="protein sequence ID" value="SBT19169.1"/>
    <property type="molecule type" value="Genomic_DNA"/>
</dbReference>
<reference evidence="2 5" key="2">
    <citation type="submission" date="2016-06" db="EMBL/GenBank/DDBJ databases">
        <authorList>
            <person name="Kjaerup R.B."/>
            <person name="Dalgaard T.S."/>
            <person name="Juul-Madsen H.R."/>
        </authorList>
    </citation>
    <scope>NUCLEOTIDE SEQUENCE [LARGE SCALE GENOMIC DNA]</scope>
    <source>
        <strain evidence="2 5">CECT 5115</strain>
    </source>
</reference>
<proteinExistence type="predicted"/>
<evidence type="ECO:0000313" key="3">
    <source>
        <dbReference type="EMBL" id="SBT20858.1"/>
    </source>
</evidence>
<keyword evidence="1" id="KW-0175">Coiled coil</keyword>
<evidence type="ECO:0000313" key="4">
    <source>
        <dbReference type="Proteomes" id="UP000092840"/>
    </source>
</evidence>
<evidence type="ECO:0000256" key="1">
    <source>
        <dbReference type="SAM" id="Coils"/>
    </source>
</evidence>
<protein>
    <submittedName>
        <fullName evidence="2">Uncharacterized protein</fullName>
    </submittedName>
</protein>
<dbReference type="EMBL" id="FLRB01000010">
    <property type="protein sequence ID" value="SBT20858.1"/>
    <property type="molecule type" value="Genomic_DNA"/>
</dbReference>
<evidence type="ECO:0000313" key="2">
    <source>
        <dbReference type="EMBL" id="SBT19169.1"/>
    </source>
</evidence>
<organism evidence="2 5">
    <name type="scientific">Marinomonas gallaica</name>
    <dbReference type="NCBI Taxonomy" id="1806667"/>
    <lineage>
        <taxon>Bacteria</taxon>
        <taxon>Pseudomonadati</taxon>
        <taxon>Pseudomonadota</taxon>
        <taxon>Gammaproteobacteria</taxon>
        <taxon>Oceanospirillales</taxon>
        <taxon>Oceanospirillaceae</taxon>
        <taxon>Marinomonas</taxon>
    </lineage>
</organism>
<dbReference type="AlphaFoldDB" id="A0A1C3JVP9"/>
<gene>
    <name evidence="2" type="ORF">MGA5115_03331</name>
    <name evidence="3" type="ORF">MGA5116_01445</name>
</gene>